<evidence type="ECO:0000256" key="5">
    <source>
        <dbReference type="SAM" id="Coils"/>
    </source>
</evidence>
<evidence type="ECO:0000256" key="3">
    <source>
        <dbReference type="ARBA" id="ARBA00023054"/>
    </source>
</evidence>
<keyword evidence="4" id="KW-0282">Flagellum</keyword>
<gene>
    <name evidence="6" type="primary">Tekt4</name>
    <name evidence="6" type="ORF">BUCABY_R07728</name>
</gene>
<comment type="subcellular location">
    <subcellularLocation>
        <location evidence="4">Cytoplasm</location>
        <location evidence="4">Cytoskeleton</location>
        <location evidence="4">Cilium axoneme</location>
    </subcellularLocation>
</comment>
<dbReference type="EMBL" id="VYZL01013415">
    <property type="protein sequence ID" value="NWR68171.1"/>
    <property type="molecule type" value="Genomic_DNA"/>
</dbReference>
<dbReference type="PRINTS" id="PR00511">
    <property type="entry name" value="TEKTIN"/>
</dbReference>
<dbReference type="AlphaFoldDB" id="A0A7K4ZA16"/>
<evidence type="ECO:0000313" key="6">
    <source>
        <dbReference type="EMBL" id="NWR68171.1"/>
    </source>
</evidence>
<keyword evidence="3 5" id="KW-0175">Coiled coil</keyword>
<comment type="similarity">
    <text evidence="1 4">Belongs to the tektin family.</text>
</comment>
<dbReference type="InterPro" id="IPR000435">
    <property type="entry name" value="Tektins"/>
</dbReference>
<dbReference type="GO" id="GO:0005634">
    <property type="term" value="C:nucleus"/>
    <property type="evidence" value="ECO:0007669"/>
    <property type="project" value="TreeGrafter"/>
</dbReference>
<protein>
    <recommendedName>
        <fullName evidence="4">Tektin</fullName>
    </recommendedName>
</protein>
<evidence type="ECO:0000313" key="7">
    <source>
        <dbReference type="Proteomes" id="UP000551127"/>
    </source>
</evidence>
<dbReference type="GO" id="GO:0005930">
    <property type="term" value="C:axoneme"/>
    <property type="evidence" value="ECO:0007669"/>
    <property type="project" value="UniProtKB-SubCell"/>
</dbReference>
<dbReference type="InterPro" id="IPR048256">
    <property type="entry name" value="Tektin-like"/>
</dbReference>
<keyword evidence="2" id="KW-0963">Cytoplasm</keyword>
<organism evidence="6 7">
    <name type="scientific">Bucorvus abyssinicus</name>
    <name type="common">Northern ground-hornbill</name>
    <name type="synonym">Abyssinian ground-hornbill</name>
    <dbReference type="NCBI Taxonomy" id="153643"/>
    <lineage>
        <taxon>Eukaryota</taxon>
        <taxon>Metazoa</taxon>
        <taxon>Chordata</taxon>
        <taxon>Craniata</taxon>
        <taxon>Vertebrata</taxon>
        <taxon>Euteleostomi</taxon>
        <taxon>Archelosauria</taxon>
        <taxon>Archosauria</taxon>
        <taxon>Dinosauria</taxon>
        <taxon>Saurischia</taxon>
        <taxon>Theropoda</taxon>
        <taxon>Coelurosauria</taxon>
        <taxon>Aves</taxon>
        <taxon>Neognathae</taxon>
        <taxon>Neoaves</taxon>
        <taxon>Telluraves</taxon>
        <taxon>Coraciimorphae</taxon>
        <taxon>Bucerotiformes</taxon>
        <taxon>Bucorvidae</taxon>
        <taxon>Bucorvus</taxon>
    </lineage>
</organism>
<keyword evidence="4" id="KW-0966">Cell projection</keyword>
<keyword evidence="7" id="KW-1185">Reference proteome</keyword>
<dbReference type="PANTHER" id="PTHR19960">
    <property type="entry name" value="TEKTIN"/>
    <property type="match status" value="1"/>
</dbReference>
<dbReference type="Proteomes" id="UP000551127">
    <property type="component" value="Unassembled WGS sequence"/>
</dbReference>
<dbReference type="Pfam" id="PF03148">
    <property type="entry name" value="Tektin"/>
    <property type="match status" value="1"/>
</dbReference>
<name>A0A7K4ZA16_BUCAB</name>
<evidence type="ECO:0000256" key="1">
    <source>
        <dbReference type="ARBA" id="ARBA00007209"/>
    </source>
</evidence>
<proteinExistence type="inferred from homology"/>
<dbReference type="GO" id="GO:0036126">
    <property type="term" value="C:sperm flagellum"/>
    <property type="evidence" value="ECO:0007669"/>
    <property type="project" value="TreeGrafter"/>
</dbReference>
<evidence type="ECO:0000256" key="2">
    <source>
        <dbReference type="ARBA" id="ARBA00022490"/>
    </source>
</evidence>
<accession>A0A7K4ZA16</accession>
<dbReference type="OrthoDB" id="5788000at2759"/>
<evidence type="ECO:0000256" key="4">
    <source>
        <dbReference type="RuleBase" id="RU367040"/>
    </source>
</evidence>
<dbReference type="GO" id="GO:0060271">
    <property type="term" value="P:cilium assembly"/>
    <property type="evidence" value="ECO:0007669"/>
    <property type="project" value="UniProtKB-UniRule"/>
</dbReference>
<dbReference type="GO" id="GO:0015630">
    <property type="term" value="C:microtubule cytoskeleton"/>
    <property type="evidence" value="ECO:0007669"/>
    <property type="project" value="UniProtKB-UniRule"/>
</dbReference>
<reference evidence="6 7" key="1">
    <citation type="submission" date="2019-09" db="EMBL/GenBank/DDBJ databases">
        <title>Bird 10,000 Genomes (B10K) Project - Family phase.</title>
        <authorList>
            <person name="Zhang G."/>
        </authorList>
    </citation>
    <scope>NUCLEOTIDE SEQUENCE [LARGE SCALE GENOMIC DNA]</scope>
    <source>
        <strain evidence="6">B10K-DU-012-80</strain>
    </source>
</reference>
<comment type="caution">
    <text evidence="6">The sequence shown here is derived from an EMBL/GenBank/DDBJ whole genome shotgun (WGS) entry which is preliminary data.</text>
</comment>
<sequence length="453" mass="51585">RGGPGAMAQATVPLTKEPAPQTVPASHLPMKAWEVAVNMGPHSSSGLATAGFRTAKYVPAEWYQSNIDLYHKAFAGCEQAERGRAEAKDLAKHAAAASQRAQQASTATLGQRLQDIHFWKAELQKEIEDLDAETGLLAAQKLRLERALDATEVPYAIATDNLQCRERRQPPDLVSDEVERELLKEAELIRNIQELLKRTLMQAGNQMRLNRHHKEICEIDWSDKVETYNIDDKCGRYSNQSTNTQFHPSSVKFEESASTPETWAKFSHDNIDRAEREKLASINLRALIDNILHDISEDLRMQSAAVNEAFAKRCEELDDAKHKLEHHLRKVLKEIGDEEASIAALRQAIRDKEAPMRVAQTRLYDRSFRPNVELCRDEAQYRLISEVEELMESVESLKRKLLESEQSLRNLEDTRMNLEKEIAVKTNSIFIDRQKCMAHRTHYPVVLKLAGYQ</sequence>
<feature type="coiled-coil region" evidence="5">
    <location>
        <begin position="384"/>
        <end position="428"/>
    </location>
</feature>
<dbReference type="GO" id="GO:0060294">
    <property type="term" value="P:cilium movement involved in cell motility"/>
    <property type="evidence" value="ECO:0007669"/>
    <property type="project" value="UniProtKB-UniRule"/>
</dbReference>
<keyword evidence="4" id="KW-0969">Cilium</keyword>
<feature type="non-terminal residue" evidence="6">
    <location>
        <position position="453"/>
    </location>
</feature>
<dbReference type="PANTHER" id="PTHR19960:SF12">
    <property type="entry name" value="TEKTIN-4"/>
    <property type="match status" value="1"/>
</dbReference>
<feature type="non-terminal residue" evidence="6">
    <location>
        <position position="1"/>
    </location>
</feature>